<evidence type="ECO:0000313" key="1">
    <source>
        <dbReference type="EMBL" id="KIM53270.1"/>
    </source>
</evidence>
<organism evidence="1 2">
    <name type="scientific">Scleroderma citrinum Foug A</name>
    <dbReference type="NCBI Taxonomy" id="1036808"/>
    <lineage>
        <taxon>Eukaryota</taxon>
        <taxon>Fungi</taxon>
        <taxon>Dikarya</taxon>
        <taxon>Basidiomycota</taxon>
        <taxon>Agaricomycotina</taxon>
        <taxon>Agaricomycetes</taxon>
        <taxon>Agaricomycetidae</taxon>
        <taxon>Boletales</taxon>
        <taxon>Sclerodermatineae</taxon>
        <taxon>Sclerodermataceae</taxon>
        <taxon>Scleroderma</taxon>
    </lineage>
</organism>
<accession>A0A0C3CXH0</accession>
<keyword evidence="2" id="KW-1185">Reference proteome</keyword>
<dbReference type="Proteomes" id="UP000053989">
    <property type="component" value="Unassembled WGS sequence"/>
</dbReference>
<dbReference type="InParanoid" id="A0A0C3CXH0"/>
<evidence type="ECO:0000313" key="2">
    <source>
        <dbReference type="Proteomes" id="UP000053989"/>
    </source>
</evidence>
<dbReference type="AlphaFoldDB" id="A0A0C3CXH0"/>
<name>A0A0C3CXH0_9AGAM</name>
<dbReference type="EMBL" id="KN822185">
    <property type="protein sequence ID" value="KIM53270.1"/>
    <property type="molecule type" value="Genomic_DNA"/>
</dbReference>
<protein>
    <submittedName>
        <fullName evidence="1">Uncharacterized protein</fullName>
    </submittedName>
</protein>
<dbReference type="HOGENOM" id="CLU_1441829_0_0_1"/>
<sequence>MTRGDCYPDAVRRHYHWLSVCPRLSLWHNTTCKPASMPIASTPIHPCPHGDETTTSRVASTLGLEAVPCHDAIPAFRVLVLGIRVGMQPVSRIAFLHAYRRSHLQTWKDQTGPYYSLRSMVYGRCGVYVCHSHIAVLYMDIDVMSDKADRANPSLDPNPESAVEKIYTLFSSCPDHVLLPGFRCFSRP</sequence>
<gene>
    <name evidence="1" type="ORF">SCLCIDRAFT_454528</name>
</gene>
<reference evidence="2" key="2">
    <citation type="submission" date="2015-01" db="EMBL/GenBank/DDBJ databases">
        <title>Evolutionary Origins and Diversification of the Mycorrhizal Mutualists.</title>
        <authorList>
            <consortium name="DOE Joint Genome Institute"/>
            <consortium name="Mycorrhizal Genomics Consortium"/>
            <person name="Kohler A."/>
            <person name="Kuo A."/>
            <person name="Nagy L.G."/>
            <person name="Floudas D."/>
            <person name="Copeland A."/>
            <person name="Barry K.W."/>
            <person name="Cichocki N."/>
            <person name="Veneault-Fourrey C."/>
            <person name="LaButti K."/>
            <person name="Lindquist E.A."/>
            <person name="Lipzen A."/>
            <person name="Lundell T."/>
            <person name="Morin E."/>
            <person name="Murat C."/>
            <person name="Riley R."/>
            <person name="Ohm R."/>
            <person name="Sun H."/>
            <person name="Tunlid A."/>
            <person name="Henrissat B."/>
            <person name="Grigoriev I.V."/>
            <person name="Hibbett D.S."/>
            <person name="Martin F."/>
        </authorList>
    </citation>
    <scope>NUCLEOTIDE SEQUENCE [LARGE SCALE GENOMIC DNA]</scope>
    <source>
        <strain evidence="2">Foug A</strain>
    </source>
</reference>
<reference evidence="1 2" key="1">
    <citation type="submission" date="2014-04" db="EMBL/GenBank/DDBJ databases">
        <authorList>
            <consortium name="DOE Joint Genome Institute"/>
            <person name="Kuo A."/>
            <person name="Kohler A."/>
            <person name="Nagy L.G."/>
            <person name="Floudas D."/>
            <person name="Copeland A."/>
            <person name="Barry K.W."/>
            <person name="Cichocki N."/>
            <person name="Veneault-Fourrey C."/>
            <person name="LaButti K."/>
            <person name="Lindquist E.A."/>
            <person name="Lipzen A."/>
            <person name="Lundell T."/>
            <person name="Morin E."/>
            <person name="Murat C."/>
            <person name="Sun H."/>
            <person name="Tunlid A."/>
            <person name="Henrissat B."/>
            <person name="Grigoriev I.V."/>
            <person name="Hibbett D.S."/>
            <person name="Martin F."/>
            <person name="Nordberg H.P."/>
            <person name="Cantor M.N."/>
            <person name="Hua S.X."/>
        </authorList>
    </citation>
    <scope>NUCLEOTIDE SEQUENCE [LARGE SCALE GENOMIC DNA]</scope>
    <source>
        <strain evidence="1 2">Foug A</strain>
    </source>
</reference>
<proteinExistence type="predicted"/>